<evidence type="ECO:0000313" key="1">
    <source>
        <dbReference type="EMBL" id="KGO78835.1"/>
    </source>
</evidence>
<dbReference type="InterPro" id="IPR018644">
    <property type="entry name" value="DUF2071"/>
</dbReference>
<sequence>MKKTFLNAQWRKLVMINYAVDPKVLEPYVPFNTELDLWNGTCYVSLIGFMFVDTKVLKLKIPFHINFEEINLRFYVKYKDTEGYKRGVVFIKEIVPRPALTLVANMLYKENYETLPTRHNWIERDDSLMVEYGWKKDEWNSIRVTADKQPVDIVPDSEEEFITEHFWGYTKVNDTVTSEYEVAHPRWQIYPVRDYEIDVDFTKVYGSQFAFLKDVKPVSVYLAEGSDIVVKKGKKLKIETTEV</sequence>
<comment type="caution">
    <text evidence="1">The sequence shown here is derived from an EMBL/GenBank/DDBJ whole genome shotgun (WGS) entry which is preliminary data.</text>
</comment>
<dbReference type="PANTHER" id="PTHR39186">
    <property type="entry name" value="DUF2071 FAMILY PROTEIN"/>
    <property type="match status" value="1"/>
</dbReference>
<dbReference type="eggNOG" id="COG3361">
    <property type="taxonomic scope" value="Bacteria"/>
</dbReference>
<name>A0A0A2LRL0_9FLAO</name>
<protein>
    <recommendedName>
        <fullName evidence="3">DUF2071 domain-containing protein</fullName>
    </recommendedName>
</protein>
<proteinExistence type="predicted"/>
<dbReference type="RefSeq" id="WP_035136022.1">
    <property type="nucleotide sequence ID" value="NZ_JRLV01000025.1"/>
</dbReference>
<dbReference type="PANTHER" id="PTHR39186:SF1">
    <property type="entry name" value="DUF2071 DOMAIN-CONTAINING PROTEIN"/>
    <property type="match status" value="1"/>
</dbReference>
<keyword evidence="2" id="KW-1185">Reference proteome</keyword>
<dbReference type="Proteomes" id="UP000030129">
    <property type="component" value="Unassembled WGS sequence"/>
</dbReference>
<dbReference type="Pfam" id="PF09844">
    <property type="entry name" value="DUF2071"/>
    <property type="match status" value="1"/>
</dbReference>
<reference evidence="1 2" key="1">
    <citation type="submission" date="2013-09" db="EMBL/GenBank/DDBJ databases">
        <authorList>
            <person name="Zeng Z."/>
            <person name="Chen C."/>
        </authorList>
    </citation>
    <scope>NUCLEOTIDE SEQUENCE [LARGE SCALE GENOMIC DNA]</scope>
    <source>
        <strain evidence="1 2">F44-8</strain>
    </source>
</reference>
<dbReference type="EMBL" id="JRLV01000025">
    <property type="protein sequence ID" value="KGO78835.1"/>
    <property type="molecule type" value="Genomic_DNA"/>
</dbReference>
<evidence type="ECO:0008006" key="3">
    <source>
        <dbReference type="Google" id="ProtNLM"/>
    </source>
</evidence>
<dbReference type="AlphaFoldDB" id="A0A0A2LRL0"/>
<gene>
    <name evidence="1" type="ORF">Q763_16235</name>
</gene>
<evidence type="ECO:0000313" key="2">
    <source>
        <dbReference type="Proteomes" id="UP000030129"/>
    </source>
</evidence>
<accession>A0A0A2LRL0</accession>
<organism evidence="1 2">
    <name type="scientific">Flavobacterium beibuense F44-8</name>
    <dbReference type="NCBI Taxonomy" id="1406840"/>
    <lineage>
        <taxon>Bacteria</taxon>
        <taxon>Pseudomonadati</taxon>
        <taxon>Bacteroidota</taxon>
        <taxon>Flavobacteriia</taxon>
        <taxon>Flavobacteriales</taxon>
        <taxon>Flavobacteriaceae</taxon>
        <taxon>Flavobacterium</taxon>
    </lineage>
</organism>